<dbReference type="InterPro" id="IPR015366">
    <property type="entry name" value="S53_propep"/>
</dbReference>
<keyword evidence="5 8" id="KW-0720">Serine protease</keyword>
<evidence type="ECO:0000313" key="12">
    <source>
        <dbReference type="Proteomes" id="UP000188533"/>
    </source>
</evidence>
<keyword evidence="6 8" id="KW-0106">Calcium</keyword>
<dbReference type="CDD" id="cd04056">
    <property type="entry name" value="Peptidases_S53"/>
    <property type="match status" value="1"/>
</dbReference>
<evidence type="ECO:0000256" key="2">
    <source>
        <dbReference type="ARBA" id="ARBA00022670"/>
    </source>
</evidence>
<dbReference type="GO" id="GO:0005576">
    <property type="term" value="C:extracellular region"/>
    <property type="evidence" value="ECO:0007669"/>
    <property type="project" value="UniProtKB-SubCell"/>
</dbReference>
<feature type="binding site" evidence="8">
    <location>
        <position position="530"/>
    </location>
    <ligand>
        <name>Ca(2+)</name>
        <dbReference type="ChEBI" id="CHEBI:29108"/>
    </ligand>
</feature>
<accession>A0A1Q3EGJ0</accession>
<dbReference type="PANTHER" id="PTHR14218:SF15">
    <property type="entry name" value="TRIPEPTIDYL-PEPTIDASE 1"/>
    <property type="match status" value="1"/>
</dbReference>
<evidence type="ECO:0000256" key="6">
    <source>
        <dbReference type="ARBA" id="ARBA00022837"/>
    </source>
</evidence>
<feature type="binding site" evidence="8">
    <location>
        <position position="551"/>
    </location>
    <ligand>
        <name>Ca(2+)</name>
        <dbReference type="ChEBI" id="CHEBI:29108"/>
    </ligand>
</feature>
<comment type="cofactor">
    <cofactor evidence="8">
        <name>Ca(2+)</name>
        <dbReference type="ChEBI" id="CHEBI:29108"/>
    </cofactor>
    <text evidence="8">Binds 1 Ca(2+) ion per subunit.</text>
</comment>
<evidence type="ECO:0000256" key="8">
    <source>
        <dbReference type="PROSITE-ProRule" id="PRU01032"/>
    </source>
</evidence>
<sequence length="570" mass="60004">MMMMVSLSFTRWVLTTSLLSSAVWASTHIVHEKRDSAPTGFAHLGSAPDDQILSLRINLAMGNQAGLEAALQEASSPTSPTFREWLTKEQVESFAAPTVETVQAVTEWLTSFNITSTPITPAGDWIKFDIPVSTANQLLQAEFSIFNHTESGQTSVRTLAYSIPSDLQAHVKVVHPTTSFNGPLRGRSPITAISAARFTPEFEKRATVNCNATITPACLQTLYSIPTTQVSSSTKSSIGVAAFSGQNANTKDLATFLKDFRPDLPSTTTFTTELFDSATNSQTGSQAGVEANLDIQYTVGLVNGIPAVFEDIGSKTQDGADDGFLDSINDLLAQSSPPLVFSTSYGFDVESDLSLSLTVAYCNAIMQLTSRGVSVTFASGDGGVASTPGVQCTGKPFPPTFPTCPYVTLVGSTENVPEIGAGLTAGGFSNYFPQQSWQADAVNAYIAKLGTTYAGLYNASGRAYPDVSAQGERVEIVVDGSTGLVAGTSCSSPIFSSVIALLNDELLTAGQSPLGFLNPWIYANPQAFNDITSGNNPGCGTQGFSASEGWDPVTGMGSPNYAAMRTAAGL</sequence>
<dbReference type="Pfam" id="PF09286">
    <property type="entry name" value="Pro-kuma_activ"/>
    <property type="match status" value="1"/>
</dbReference>
<organism evidence="11 12">
    <name type="scientific">Lentinula edodes</name>
    <name type="common">Shiitake mushroom</name>
    <name type="synonym">Lentinus edodes</name>
    <dbReference type="NCBI Taxonomy" id="5353"/>
    <lineage>
        <taxon>Eukaryota</taxon>
        <taxon>Fungi</taxon>
        <taxon>Dikarya</taxon>
        <taxon>Basidiomycota</taxon>
        <taxon>Agaricomycotina</taxon>
        <taxon>Agaricomycetes</taxon>
        <taxon>Agaricomycetidae</taxon>
        <taxon>Agaricales</taxon>
        <taxon>Marasmiineae</taxon>
        <taxon>Omphalotaceae</taxon>
        <taxon>Lentinula</taxon>
    </lineage>
</organism>
<evidence type="ECO:0000256" key="1">
    <source>
        <dbReference type="ARBA" id="ARBA00004239"/>
    </source>
</evidence>
<dbReference type="PROSITE" id="PS51695">
    <property type="entry name" value="SEDOLISIN"/>
    <property type="match status" value="1"/>
</dbReference>
<keyword evidence="9" id="KW-0732">Signal</keyword>
<evidence type="ECO:0000256" key="4">
    <source>
        <dbReference type="ARBA" id="ARBA00022801"/>
    </source>
</evidence>
<feature type="signal peptide" evidence="9">
    <location>
        <begin position="1"/>
        <end position="25"/>
    </location>
</feature>
<evidence type="ECO:0000259" key="10">
    <source>
        <dbReference type="PROSITE" id="PS51695"/>
    </source>
</evidence>
<dbReference type="GO" id="GO:0008240">
    <property type="term" value="F:tripeptidyl-peptidase activity"/>
    <property type="evidence" value="ECO:0007669"/>
    <property type="project" value="TreeGrafter"/>
</dbReference>
<feature type="binding site" evidence="8">
    <location>
        <position position="531"/>
    </location>
    <ligand>
        <name>Ca(2+)</name>
        <dbReference type="ChEBI" id="CHEBI:29108"/>
    </ligand>
</feature>
<feature type="binding site" evidence="8">
    <location>
        <position position="549"/>
    </location>
    <ligand>
        <name>Ca(2+)</name>
        <dbReference type="ChEBI" id="CHEBI:29108"/>
    </ligand>
</feature>
<feature type="domain" description="Peptidase S53" evidence="10">
    <location>
        <begin position="213"/>
        <end position="570"/>
    </location>
</feature>
<dbReference type="EMBL" id="BDGU01000315">
    <property type="protein sequence ID" value="GAW06274.1"/>
    <property type="molecule type" value="Genomic_DNA"/>
</dbReference>
<feature type="chain" id="PRO_5012727173" evidence="9">
    <location>
        <begin position="26"/>
        <end position="570"/>
    </location>
</feature>
<evidence type="ECO:0000256" key="7">
    <source>
        <dbReference type="ARBA" id="ARBA00023145"/>
    </source>
</evidence>
<keyword evidence="12" id="KW-1185">Reference proteome</keyword>
<dbReference type="SMART" id="SM00944">
    <property type="entry name" value="Pro-kuma_activ"/>
    <property type="match status" value="1"/>
</dbReference>
<dbReference type="Proteomes" id="UP000188533">
    <property type="component" value="Unassembled WGS sequence"/>
</dbReference>
<evidence type="ECO:0000256" key="9">
    <source>
        <dbReference type="SAM" id="SignalP"/>
    </source>
</evidence>
<evidence type="ECO:0000256" key="3">
    <source>
        <dbReference type="ARBA" id="ARBA00022723"/>
    </source>
</evidence>
<dbReference type="PANTHER" id="PTHR14218">
    <property type="entry name" value="PROTEASE S8 TRIPEPTIDYL PEPTIDASE I CLN2"/>
    <property type="match status" value="1"/>
</dbReference>
<feature type="active site" description="Charge relay system" evidence="8">
    <location>
        <position position="489"/>
    </location>
</feature>
<protein>
    <submittedName>
        <fullName evidence="11">Subtilisin-like protein</fullName>
    </submittedName>
</protein>
<dbReference type="SUPFAM" id="SSF52743">
    <property type="entry name" value="Subtilisin-like"/>
    <property type="match status" value="1"/>
</dbReference>
<keyword evidence="3 8" id="KW-0479">Metal-binding</keyword>
<dbReference type="CDD" id="cd11377">
    <property type="entry name" value="Pro-peptidase_S53"/>
    <property type="match status" value="1"/>
</dbReference>
<proteinExistence type="predicted"/>
<dbReference type="SUPFAM" id="SSF54897">
    <property type="entry name" value="Protease propeptides/inhibitors"/>
    <property type="match status" value="1"/>
</dbReference>
<keyword evidence="4 8" id="KW-0378">Hydrolase</keyword>
<dbReference type="GO" id="GO:0004252">
    <property type="term" value="F:serine-type endopeptidase activity"/>
    <property type="evidence" value="ECO:0007669"/>
    <property type="project" value="UniProtKB-UniRule"/>
</dbReference>
<reference evidence="11 12" key="2">
    <citation type="submission" date="2017-02" db="EMBL/GenBank/DDBJ databases">
        <title>A genome survey and senescence transcriptome analysis in Lentinula edodes.</title>
        <authorList>
            <person name="Sakamoto Y."/>
            <person name="Nakade K."/>
            <person name="Sato S."/>
            <person name="Yoshida Y."/>
            <person name="Miyazaki K."/>
            <person name="Natsume S."/>
            <person name="Konno N."/>
        </authorList>
    </citation>
    <scope>NUCLEOTIDE SEQUENCE [LARGE SCALE GENOMIC DNA]</scope>
    <source>
        <strain evidence="11 12">NBRC 111202</strain>
    </source>
</reference>
<dbReference type="InterPro" id="IPR050819">
    <property type="entry name" value="Tripeptidyl-peptidase_I"/>
</dbReference>
<gene>
    <name evidence="11" type="ORF">LENED_008186</name>
</gene>
<feature type="active site" description="Charge relay system" evidence="8">
    <location>
        <position position="294"/>
    </location>
</feature>
<evidence type="ECO:0000313" key="11">
    <source>
        <dbReference type="EMBL" id="GAW06274.1"/>
    </source>
</evidence>
<comment type="caution">
    <text evidence="11">The sequence shown here is derived from an EMBL/GenBank/DDBJ whole genome shotgun (WGS) entry which is preliminary data.</text>
</comment>
<keyword evidence="7" id="KW-0865">Zymogen</keyword>
<comment type="subcellular location">
    <subcellularLocation>
        <location evidence="1">Secreted</location>
        <location evidence="1">Extracellular space</location>
    </subcellularLocation>
</comment>
<evidence type="ECO:0000256" key="5">
    <source>
        <dbReference type="ARBA" id="ARBA00022825"/>
    </source>
</evidence>
<feature type="active site" description="Charge relay system" evidence="8">
    <location>
        <position position="290"/>
    </location>
</feature>
<dbReference type="GO" id="GO:0006508">
    <property type="term" value="P:proteolysis"/>
    <property type="evidence" value="ECO:0007669"/>
    <property type="project" value="UniProtKB-KW"/>
</dbReference>
<name>A0A1Q3EGJ0_LENED</name>
<dbReference type="Gene3D" id="3.40.50.200">
    <property type="entry name" value="Peptidase S8/S53 domain"/>
    <property type="match status" value="1"/>
</dbReference>
<dbReference type="GO" id="GO:0046872">
    <property type="term" value="F:metal ion binding"/>
    <property type="evidence" value="ECO:0007669"/>
    <property type="project" value="UniProtKB-UniRule"/>
</dbReference>
<keyword evidence="2 8" id="KW-0645">Protease</keyword>
<reference evidence="11 12" key="1">
    <citation type="submission" date="2016-08" db="EMBL/GenBank/DDBJ databases">
        <authorList>
            <consortium name="Lentinula edodes genome sequencing consortium"/>
            <person name="Sakamoto Y."/>
            <person name="Nakade K."/>
            <person name="Sato S."/>
            <person name="Yoshida Y."/>
            <person name="Miyazaki K."/>
            <person name="Natsume S."/>
            <person name="Konno N."/>
        </authorList>
    </citation>
    <scope>NUCLEOTIDE SEQUENCE [LARGE SCALE GENOMIC DNA]</scope>
    <source>
        <strain evidence="11 12">NBRC 111202</strain>
    </source>
</reference>
<dbReference type="InterPro" id="IPR030400">
    <property type="entry name" value="Sedolisin_dom"/>
</dbReference>
<dbReference type="AlphaFoldDB" id="A0A1Q3EGJ0"/>
<dbReference type="InterPro" id="IPR036852">
    <property type="entry name" value="Peptidase_S8/S53_dom_sf"/>
</dbReference>
<dbReference type="STRING" id="5353.A0A1Q3EGJ0"/>